<feature type="compositionally biased region" description="Low complexity" evidence="1">
    <location>
        <begin position="327"/>
        <end position="339"/>
    </location>
</feature>
<reference evidence="2 3" key="1">
    <citation type="submission" date="2021-05" db="EMBL/GenBank/DDBJ databases">
        <title>Genome Assembly of Synthetic Allotetraploid Brassica napus Reveals Homoeologous Exchanges between Subgenomes.</title>
        <authorList>
            <person name="Davis J.T."/>
        </authorList>
    </citation>
    <scope>NUCLEOTIDE SEQUENCE [LARGE SCALE GENOMIC DNA]</scope>
    <source>
        <strain evidence="3">cv. Da-Ae</strain>
        <tissue evidence="2">Seedling</tissue>
    </source>
</reference>
<feature type="compositionally biased region" description="Basic and acidic residues" evidence="1">
    <location>
        <begin position="53"/>
        <end position="102"/>
    </location>
</feature>
<comment type="caution">
    <text evidence="2">The sequence shown here is derived from an EMBL/GenBank/DDBJ whole genome shotgun (WGS) entry which is preliminary data.</text>
</comment>
<evidence type="ECO:0000256" key="1">
    <source>
        <dbReference type="SAM" id="MobiDB-lite"/>
    </source>
</evidence>
<dbReference type="EMBL" id="JAGKQM010000016">
    <property type="protein sequence ID" value="KAH0874994.1"/>
    <property type="molecule type" value="Genomic_DNA"/>
</dbReference>
<feature type="non-terminal residue" evidence="2">
    <location>
        <position position="444"/>
    </location>
</feature>
<proteinExistence type="predicted"/>
<feature type="region of interest" description="Disordered" evidence="1">
    <location>
        <begin position="319"/>
        <end position="384"/>
    </location>
</feature>
<gene>
    <name evidence="2" type="ORF">HID58_072356</name>
</gene>
<protein>
    <recommendedName>
        <fullName evidence="4">Zinc knuckle CX2CX4HX4C domain-containing protein</fullName>
    </recommendedName>
</protein>
<organism evidence="2 3">
    <name type="scientific">Brassica napus</name>
    <name type="common">Rape</name>
    <dbReference type="NCBI Taxonomy" id="3708"/>
    <lineage>
        <taxon>Eukaryota</taxon>
        <taxon>Viridiplantae</taxon>
        <taxon>Streptophyta</taxon>
        <taxon>Embryophyta</taxon>
        <taxon>Tracheophyta</taxon>
        <taxon>Spermatophyta</taxon>
        <taxon>Magnoliopsida</taxon>
        <taxon>eudicotyledons</taxon>
        <taxon>Gunneridae</taxon>
        <taxon>Pentapetalae</taxon>
        <taxon>rosids</taxon>
        <taxon>malvids</taxon>
        <taxon>Brassicales</taxon>
        <taxon>Brassicaceae</taxon>
        <taxon>Brassiceae</taxon>
        <taxon>Brassica</taxon>
    </lineage>
</organism>
<evidence type="ECO:0000313" key="2">
    <source>
        <dbReference type="EMBL" id="KAH0874994.1"/>
    </source>
</evidence>
<evidence type="ECO:0008006" key="4">
    <source>
        <dbReference type="Google" id="ProtNLM"/>
    </source>
</evidence>
<dbReference type="Proteomes" id="UP000824890">
    <property type="component" value="Unassembled WGS sequence"/>
</dbReference>
<feature type="compositionally biased region" description="Polar residues" evidence="1">
    <location>
        <begin position="43"/>
        <end position="52"/>
    </location>
</feature>
<accession>A0ABQ7Z477</accession>
<feature type="region of interest" description="Disordered" evidence="1">
    <location>
        <begin position="27"/>
        <end position="140"/>
    </location>
</feature>
<name>A0ABQ7Z477_BRANA</name>
<sequence>MAGEVKKVELEYEKLEKHCFTCHNLSHENGDCPSHLSSRDLRSNSGTISQTRTLDHLEDSRRRRDERIGGRDPRNFHNERDRWNNNRRERPKGGPRSLEDTPRTYSVSHRPSPAASAYRDSGRRSSDSRPPGTHLSDPAYMYNQRDMNLDSPSRGHSRGTWVRKTPQSLENRLDFRKCLIPGLLVLSVSQLTPPPQTHPAVVTSPRERGSALSRLSIPIDREQLLQRGASILESGRLQDVKIQYLEDNLPFGANEVNSVPSSSRGPIQNRLSLPQLSPIRSLSEDRRHVFERLGDTINLVGNADEDGEIPVEVNPVAPPLQVDRSTAGSRAASKAAGKRIATEQATTTKKRAPPAPPTGVSVKRQRVTKVQNSPKRKAMTALDEALSASVPDPKLIAGRCGEPETDRHIFLQCPFARRTWELVPCTDMAAVLLATNTSTLLNLG</sequence>
<keyword evidence="3" id="KW-1185">Reference proteome</keyword>
<evidence type="ECO:0000313" key="3">
    <source>
        <dbReference type="Proteomes" id="UP000824890"/>
    </source>
</evidence>